<dbReference type="InterPro" id="IPR043128">
    <property type="entry name" value="Rev_trsase/Diguanyl_cyclase"/>
</dbReference>
<reference evidence="6" key="1">
    <citation type="journal article" date="2019" name="Int. J. Syst. Evol. Microbiol.">
        <title>The Global Catalogue of Microorganisms (GCM) 10K type strain sequencing project: providing services to taxonomists for standard genome sequencing and annotation.</title>
        <authorList>
            <consortium name="The Broad Institute Genomics Platform"/>
            <consortium name="The Broad Institute Genome Sequencing Center for Infectious Disease"/>
            <person name="Wu L."/>
            <person name="Ma J."/>
        </authorList>
    </citation>
    <scope>NUCLEOTIDE SEQUENCE [LARGE SCALE GENOMIC DNA]</scope>
    <source>
        <strain evidence="6">KCTC 52449</strain>
    </source>
</reference>
<feature type="transmembrane region" description="Helical" evidence="3">
    <location>
        <begin position="119"/>
        <end position="138"/>
    </location>
</feature>
<dbReference type="Proteomes" id="UP001595477">
    <property type="component" value="Unassembled WGS sequence"/>
</dbReference>
<dbReference type="RefSeq" id="WP_123324668.1">
    <property type="nucleotide sequence ID" value="NZ_JBHRSX010000009.1"/>
</dbReference>
<proteinExistence type="predicted"/>
<organism evidence="5 6">
    <name type="scientific">Alteromonas oceani</name>
    <dbReference type="NCBI Taxonomy" id="2071609"/>
    <lineage>
        <taxon>Bacteria</taxon>
        <taxon>Pseudomonadati</taxon>
        <taxon>Pseudomonadota</taxon>
        <taxon>Gammaproteobacteria</taxon>
        <taxon>Alteromonadales</taxon>
        <taxon>Alteromonadaceae</taxon>
        <taxon>Alteromonas/Salinimonas group</taxon>
        <taxon>Alteromonas</taxon>
    </lineage>
</organism>
<evidence type="ECO:0000259" key="4">
    <source>
        <dbReference type="PROSITE" id="PS50887"/>
    </source>
</evidence>
<keyword evidence="3" id="KW-0472">Membrane</keyword>
<dbReference type="PANTHER" id="PTHR45138">
    <property type="entry name" value="REGULATORY COMPONENTS OF SENSORY TRANSDUCTION SYSTEM"/>
    <property type="match status" value="1"/>
</dbReference>
<feature type="transmembrane region" description="Helical" evidence="3">
    <location>
        <begin position="150"/>
        <end position="168"/>
    </location>
</feature>
<keyword evidence="3" id="KW-0812">Transmembrane</keyword>
<feature type="transmembrane region" description="Helical" evidence="3">
    <location>
        <begin position="20"/>
        <end position="36"/>
    </location>
</feature>
<dbReference type="InterPro" id="IPR050469">
    <property type="entry name" value="Diguanylate_Cyclase"/>
</dbReference>
<evidence type="ECO:0000313" key="6">
    <source>
        <dbReference type="Proteomes" id="UP001595477"/>
    </source>
</evidence>
<comment type="catalytic activity">
    <reaction evidence="2">
        <text>2 GTP = 3',3'-c-di-GMP + 2 diphosphate</text>
        <dbReference type="Rhea" id="RHEA:24898"/>
        <dbReference type="ChEBI" id="CHEBI:33019"/>
        <dbReference type="ChEBI" id="CHEBI:37565"/>
        <dbReference type="ChEBI" id="CHEBI:58805"/>
        <dbReference type="EC" id="2.7.7.65"/>
    </reaction>
</comment>
<evidence type="ECO:0000256" key="1">
    <source>
        <dbReference type="ARBA" id="ARBA00012528"/>
    </source>
</evidence>
<evidence type="ECO:0000313" key="5">
    <source>
        <dbReference type="EMBL" id="MFC3200868.1"/>
    </source>
</evidence>
<dbReference type="InterPro" id="IPR000160">
    <property type="entry name" value="GGDEF_dom"/>
</dbReference>
<comment type="caution">
    <text evidence="5">The sequence shown here is derived from an EMBL/GenBank/DDBJ whole genome shotgun (WGS) entry which is preliminary data.</text>
</comment>
<dbReference type="Gene3D" id="3.30.70.270">
    <property type="match status" value="1"/>
</dbReference>
<dbReference type="NCBIfam" id="TIGR00254">
    <property type="entry name" value="GGDEF"/>
    <property type="match status" value="1"/>
</dbReference>
<dbReference type="PROSITE" id="PS50887">
    <property type="entry name" value="GGDEF"/>
    <property type="match status" value="1"/>
</dbReference>
<evidence type="ECO:0000256" key="2">
    <source>
        <dbReference type="ARBA" id="ARBA00034247"/>
    </source>
</evidence>
<feature type="transmembrane region" description="Helical" evidence="3">
    <location>
        <begin position="189"/>
        <end position="208"/>
    </location>
</feature>
<name>A0ABV7JS93_9ALTE</name>
<dbReference type="PANTHER" id="PTHR45138:SF9">
    <property type="entry name" value="DIGUANYLATE CYCLASE DGCM-RELATED"/>
    <property type="match status" value="1"/>
</dbReference>
<dbReference type="EC" id="2.7.7.65" evidence="1"/>
<feature type="transmembrane region" description="Helical" evidence="3">
    <location>
        <begin position="48"/>
        <end position="74"/>
    </location>
</feature>
<dbReference type="EMBL" id="JBHRSX010000009">
    <property type="protein sequence ID" value="MFC3200868.1"/>
    <property type="molecule type" value="Genomic_DNA"/>
</dbReference>
<dbReference type="InterPro" id="IPR029787">
    <property type="entry name" value="Nucleotide_cyclase"/>
</dbReference>
<feature type="transmembrane region" description="Helical" evidence="3">
    <location>
        <begin position="94"/>
        <end position="112"/>
    </location>
</feature>
<accession>A0ABV7JS93</accession>
<protein>
    <recommendedName>
        <fullName evidence="1">diguanylate cyclase</fullName>
        <ecNumber evidence="1">2.7.7.65</ecNumber>
    </recommendedName>
</protein>
<evidence type="ECO:0000256" key="3">
    <source>
        <dbReference type="SAM" id="Phobius"/>
    </source>
</evidence>
<keyword evidence="3" id="KW-1133">Transmembrane helix</keyword>
<feature type="transmembrane region" description="Helical" evidence="3">
    <location>
        <begin position="214"/>
        <end position="236"/>
    </location>
</feature>
<dbReference type="Pfam" id="PF00990">
    <property type="entry name" value="GGDEF"/>
    <property type="match status" value="1"/>
</dbReference>
<dbReference type="SMART" id="SM00267">
    <property type="entry name" value="GGDEF"/>
    <property type="match status" value="1"/>
</dbReference>
<keyword evidence="6" id="KW-1185">Reference proteome</keyword>
<gene>
    <name evidence="5" type="ORF">ACFOEW_03415</name>
</gene>
<dbReference type="SUPFAM" id="SSF55073">
    <property type="entry name" value="Nucleotide cyclase"/>
    <property type="match status" value="1"/>
</dbReference>
<feature type="domain" description="GGDEF" evidence="4">
    <location>
        <begin position="285"/>
        <end position="418"/>
    </location>
</feature>
<dbReference type="CDD" id="cd01949">
    <property type="entry name" value="GGDEF"/>
    <property type="match status" value="1"/>
</dbReference>
<sequence length="424" mass="46210">MSAFEELYRPINNGSATHPLTALTISAIGVALYCNIKRQPHIALQRFFSIIAITFTVARILEVLLSSELTHYFVPFQEVVSEEVLAGKHNSMGINTAIMLCGLGISILLSSFKRSISSQFVASIAGSIPLVSFLGYAYGIDGFYGEMSMLTAVAGFALSLATIFLSANKGVMRALLSPHIGGRVARYQALAGYLVPCLFGLLVIKSIVSNETSFFGIFVIGVCWFILIMAGVSAFFTELVDGQRRETLKELTRMATTDELTGLPNRRTFIERVELELSRAERVSLNLWMLMIDVDNFKEINDTEGHAMGDNVLKAIAGILKSSVRQIDAVGRLGGEEFAILLPDTPLEGARRVAESIRSNIESEVIKGWTDSYGPVTISIGVAKAGINDSFQALLDKADEALYDSKHSGRNKVSFDPKSLEINS</sequence>